<evidence type="ECO:0000256" key="1">
    <source>
        <dbReference type="ARBA" id="ARBA00004651"/>
    </source>
</evidence>
<dbReference type="InterPro" id="IPR035906">
    <property type="entry name" value="MetI-like_sf"/>
</dbReference>
<dbReference type="GO" id="GO:0055085">
    <property type="term" value="P:transmembrane transport"/>
    <property type="evidence" value="ECO:0007669"/>
    <property type="project" value="InterPro"/>
</dbReference>
<dbReference type="GO" id="GO:0005886">
    <property type="term" value="C:plasma membrane"/>
    <property type="evidence" value="ECO:0007669"/>
    <property type="project" value="UniProtKB-SubCell"/>
</dbReference>
<feature type="transmembrane region" description="Helical" evidence="7">
    <location>
        <begin position="155"/>
        <end position="172"/>
    </location>
</feature>
<evidence type="ECO:0000313" key="9">
    <source>
        <dbReference type="EMBL" id="TLC98595.1"/>
    </source>
</evidence>
<evidence type="ECO:0000256" key="4">
    <source>
        <dbReference type="ARBA" id="ARBA00022692"/>
    </source>
</evidence>
<feature type="transmembrane region" description="Helical" evidence="7">
    <location>
        <begin position="79"/>
        <end position="103"/>
    </location>
</feature>
<feature type="transmembrane region" description="Helical" evidence="7">
    <location>
        <begin position="115"/>
        <end position="135"/>
    </location>
</feature>
<keyword evidence="6 7" id="KW-0472">Membrane</keyword>
<dbReference type="OrthoDB" id="2546166at2"/>
<dbReference type="EMBL" id="QGQD01000090">
    <property type="protein sequence ID" value="TLC98595.1"/>
    <property type="molecule type" value="Genomic_DNA"/>
</dbReference>
<dbReference type="RefSeq" id="WP_027295297.1">
    <property type="nucleotide sequence ID" value="NZ_CABMJZ010000081.1"/>
</dbReference>
<keyword evidence="5 7" id="KW-1133">Transmembrane helix</keyword>
<feature type="transmembrane region" description="Helical" evidence="7">
    <location>
        <begin position="12"/>
        <end position="39"/>
    </location>
</feature>
<keyword evidence="3" id="KW-1003">Cell membrane</keyword>
<feature type="domain" description="ABC transmembrane type-1" evidence="8">
    <location>
        <begin position="75"/>
        <end position="291"/>
    </location>
</feature>
<evidence type="ECO:0000256" key="2">
    <source>
        <dbReference type="ARBA" id="ARBA00022448"/>
    </source>
</evidence>
<protein>
    <submittedName>
        <fullName evidence="9">Putative multiple-sugar transport system permease YteP</fullName>
    </submittedName>
</protein>
<dbReference type="SUPFAM" id="SSF161098">
    <property type="entry name" value="MetI-like"/>
    <property type="match status" value="1"/>
</dbReference>
<sequence length="305" mass="33995">MKRKHTFKKDLPLYLMAFPGVVVLLAFAYVPMAGLILVFKDYHFKGGIFGSEWADPLFKNFSFFFNNMDTALRATRNTIGLNILFFVFGTIFAVAIAIMLSEIKSKKFIKGSQSVMFFPYFISWMVMGAILNALLSSEVGVISGLLKGAGIHFDFYSSPAAWVIILVLVVIWQSTGYNSVIYYGVLSGFDTSIYEAAQVDGASKWQQIRKITLPLLRPTIIIMFLLSVGNMLKGNLNMMIGLTNLNPMLLPVTDVIDVFVYRSGVKNGDMAFASAVSLYQSIFGFLLVIISNKIAKKFDKDTSLF</sequence>
<dbReference type="PANTHER" id="PTHR43227">
    <property type="entry name" value="BLL4140 PROTEIN"/>
    <property type="match status" value="1"/>
</dbReference>
<evidence type="ECO:0000256" key="6">
    <source>
        <dbReference type="ARBA" id="ARBA00023136"/>
    </source>
</evidence>
<dbReference type="InterPro" id="IPR050809">
    <property type="entry name" value="UgpAE/MalFG_permease"/>
</dbReference>
<keyword evidence="9" id="KW-0762">Sugar transport</keyword>
<dbReference type="InterPro" id="IPR000515">
    <property type="entry name" value="MetI-like"/>
</dbReference>
<dbReference type="CDD" id="cd06261">
    <property type="entry name" value="TM_PBP2"/>
    <property type="match status" value="1"/>
</dbReference>
<dbReference type="Proteomes" id="UP000306509">
    <property type="component" value="Unassembled WGS sequence"/>
</dbReference>
<keyword evidence="2 7" id="KW-0813">Transport</keyword>
<evidence type="ECO:0000256" key="3">
    <source>
        <dbReference type="ARBA" id="ARBA00022475"/>
    </source>
</evidence>
<feature type="transmembrane region" description="Helical" evidence="7">
    <location>
        <begin position="270"/>
        <end position="290"/>
    </location>
</feature>
<comment type="similarity">
    <text evidence="7">Belongs to the binding-protein-dependent transport system permease family.</text>
</comment>
<keyword evidence="4 7" id="KW-0812">Transmembrane</keyword>
<evidence type="ECO:0000256" key="7">
    <source>
        <dbReference type="RuleBase" id="RU363032"/>
    </source>
</evidence>
<keyword evidence="10" id="KW-1185">Reference proteome</keyword>
<dbReference type="AlphaFoldDB" id="A0A4U8Q9U2"/>
<dbReference type="STRING" id="180332.GCA_000797495_01196"/>
<dbReference type="PANTHER" id="PTHR43227:SF11">
    <property type="entry name" value="BLL4140 PROTEIN"/>
    <property type="match status" value="1"/>
</dbReference>
<evidence type="ECO:0000313" key="10">
    <source>
        <dbReference type="Proteomes" id="UP000306509"/>
    </source>
</evidence>
<evidence type="ECO:0000259" key="8">
    <source>
        <dbReference type="PROSITE" id="PS50928"/>
    </source>
</evidence>
<name>A0A4U8Q9U2_9FIRM</name>
<comment type="caution">
    <text evidence="9">The sequence shown here is derived from an EMBL/GenBank/DDBJ whole genome shotgun (WGS) entry which is preliminary data.</text>
</comment>
<proteinExistence type="inferred from homology"/>
<dbReference type="PROSITE" id="PS50928">
    <property type="entry name" value="ABC_TM1"/>
    <property type="match status" value="1"/>
</dbReference>
<feature type="transmembrane region" description="Helical" evidence="7">
    <location>
        <begin position="214"/>
        <end position="232"/>
    </location>
</feature>
<evidence type="ECO:0000256" key="5">
    <source>
        <dbReference type="ARBA" id="ARBA00022989"/>
    </source>
</evidence>
<reference evidence="9 10" key="1">
    <citation type="journal article" date="2019" name="Anaerobe">
        <title>Detection of Robinsoniella peoriensis in multiple bone samples of a trauma patient.</title>
        <authorList>
            <person name="Schrottner P."/>
            <person name="Hartwich K."/>
            <person name="Bunk B."/>
            <person name="Schober I."/>
            <person name="Helbig S."/>
            <person name="Rudolph W.W."/>
            <person name="Gunzer F."/>
        </authorList>
    </citation>
    <scope>NUCLEOTIDE SEQUENCE [LARGE SCALE GENOMIC DNA]</scope>
    <source>
        <strain evidence="9 10">DSM 106044</strain>
    </source>
</reference>
<accession>A0A4U8Q9U2</accession>
<dbReference type="Gene3D" id="1.10.3720.10">
    <property type="entry name" value="MetI-like"/>
    <property type="match status" value="1"/>
</dbReference>
<comment type="subcellular location">
    <subcellularLocation>
        <location evidence="1 7">Cell membrane</location>
        <topology evidence="1 7">Multi-pass membrane protein</topology>
    </subcellularLocation>
</comment>
<gene>
    <name evidence="9" type="primary">yteP_24</name>
    <name evidence="9" type="ORF">DSM106044_04598</name>
</gene>
<dbReference type="Pfam" id="PF00528">
    <property type="entry name" value="BPD_transp_1"/>
    <property type="match status" value="1"/>
</dbReference>
<organism evidence="9 10">
    <name type="scientific">Robinsoniella peoriensis</name>
    <dbReference type="NCBI Taxonomy" id="180332"/>
    <lineage>
        <taxon>Bacteria</taxon>
        <taxon>Bacillati</taxon>
        <taxon>Bacillota</taxon>
        <taxon>Clostridia</taxon>
        <taxon>Lachnospirales</taxon>
        <taxon>Lachnospiraceae</taxon>
        <taxon>Robinsoniella</taxon>
    </lineage>
</organism>